<dbReference type="InterPro" id="IPR028092">
    <property type="entry name" value="RD3"/>
</dbReference>
<feature type="compositionally biased region" description="Basic and acidic residues" evidence="1">
    <location>
        <begin position="186"/>
        <end position="203"/>
    </location>
</feature>
<dbReference type="GeneID" id="111858038"/>
<evidence type="ECO:0000313" key="2">
    <source>
        <dbReference type="Ensembl" id="ENSPKIP00000004208.1"/>
    </source>
</evidence>
<dbReference type="AlphaFoldDB" id="A0A3B3QDJ1"/>
<keyword evidence="3" id="KW-1185">Reference proteome</keyword>
<evidence type="ECO:0000256" key="1">
    <source>
        <dbReference type="SAM" id="MobiDB-lite"/>
    </source>
</evidence>
<dbReference type="Pfam" id="PF14473">
    <property type="entry name" value="RD3"/>
    <property type="match status" value="1"/>
</dbReference>
<reference evidence="2" key="2">
    <citation type="submission" date="2025-09" db="UniProtKB">
        <authorList>
            <consortium name="Ensembl"/>
        </authorList>
    </citation>
    <scope>IDENTIFICATION</scope>
</reference>
<dbReference type="KEGG" id="pki:111858038"/>
<protein>
    <submittedName>
        <fullName evidence="2">Retinal degeneration 3, GUCY2D regulator</fullName>
    </submittedName>
</protein>
<name>A0A3B3QDJ1_9TELE</name>
<dbReference type="GeneTree" id="ENSGT00390000002089"/>
<dbReference type="RefSeq" id="XP_023695181.1">
    <property type="nucleotide sequence ID" value="XM_023839413.2"/>
</dbReference>
<proteinExistence type="predicted"/>
<dbReference type="PANTHER" id="PTHR28489:SF1">
    <property type="entry name" value="PROTEIN RD3"/>
    <property type="match status" value="1"/>
</dbReference>
<dbReference type="STRING" id="1676925.ENSPKIP00000004208"/>
<dbReference type="CTD" id="343035"/>
<dbReference type="Proteomes" id="UP000261540">
    <property type="component" value="Unplaced"/>
</dbReference>
<accession>A0A3B3QDJ1</accession>
<reference evidence="2" key="1">
    <citation type="submission" date="2025-08" db="UniProtKB">
        <authorList>
            <consortium name="Ensembl"/>
        </authorList>
    </citation>
    <scope>IDENTIFICATION</scope>
</reference>
<dbReference type="OrthoDB" id="10072259at2759"/>
<sequence length="203" mass="23745">MASWFSWGEPCPRRPQRSPADVVTDTLMLELSWQMKEAERLQRERDSEYQRLRTGVDYSWLMSFPRSSYELRAGERLGLEELCSKVHPSHCGRVIVRFRQVMVENEPDVQEVTGLFRTILLEALDWMRDEEEAKRLSRQWNNKRAASMSLMGFRSRVRIDPFGSSEVKTISEDVERGLVRGSEGAEEARRGWSMPDFKHNKGM</sequence>
<dbReference type="PANTHER" id="PTHR28489">
    <property type="entry name" value="RENTINAL DEGENERATION 3-LIKE"/>
    <property type="match status" value="1"/>
</dbReference>
<evidence type="ECO:0000313" key="3">
    <source>
        <dbReference type="Proteomes" id="UP000261540"/>
    </source>
</evidence>
<feature type="region of interest" description="Disordered" evidence="1">
    <location>
        <begin position="181"/>
        <end position="203"/>
    </location>
</feature>
<dbReference type="Ensembl" id="ENSPKIT00000028187.1">
    <property type="protein sequence ID" value="ENSPKIP00000004208.1"/>
    <property type="gene ID" value="ENSPKIG00000021412.1"/>
</dbReference>
<organism evidence="2 3">
    <name type="scientific">Paramormyrops kingsleyae</name>
    <dbReference type="NCBI Taxonomy" id="1676925"/>
    <lineage>
        <taxon>Eukaryota</taxon>
        <taxon>Metazoa</taxon>
        <taxon>Chordata</taxon>
        <taxon>Craniata</taxon>
        <taxon>Vertebrata</taxon>
        <taxon>Euteleostomi</taxon>
        <taxon>Actinopterygii</taxon>
        <taxon>Neopterygii</taxon>
        <taxon>Teleostei</taxon>
        <taxon>Osteoglossocephala</taxon>
        <taxon>Osteoglossomorpha</taxon>
        <taxon>Osteoglossiformes</taxon>
        <taxon>Mormyridae</taxon>
        <taxon>Paramormyrops</taxon>
    </lineage>
</organism>